<dbReference type="RefSeq" id="WP_188543882.1">
    <property type="nucleotide sequence ID" value="NZ_BMCU01000001.1"/>
</dbReference>
<evidence type="ECO:0000313" key="3">
    <source>
        <dbReference type="EMBL" id="GGG01094.1"/>
    </source>
</evidence>
<name>A0A917FR43_9NOCA</name>
<dbReference type="AlphaFoldDB" id="A0A917FR43"/>
<organism evidence="3 4">
    <name type="scientific">Rhodococcoides trifolii</name>
    <dbReference type="NCBI Taxonomy" id="908250"/>
    <lineage>
        <taxon>Bacteria</taxon>
        <taxon>Bacillati</taxon>
        <taxon>Actinomycetota</taxon>
        <taxon>Actinomycetes</taxon>
        <taxon>Mycobacteriales</taxon>
        <taxon>Nocardiaceae</taxon>
        <taxon>Rhodococcoides</taxon>
    </lineage>
</organism>
<keyword evidence="4" id="KW-1185">Reference proteome</keyword>
<dbReference type="EMBL" id="BMCU01000001">
    <property type="protein sequence ID" value="GGG01094.1"/>
    <property type="molecule type" value="Genomic_DNA"/>
</dbReference>
<dbReference type="Pfam" id="PF09851">
    <property type="entry name" value="SHOCT"/>
    <property type="match status" value="1"/>
</dbReference>
<evidence type="ECO:0000313" key="4">
    <source>
        <dbReference type="Proteomes" id="UP000654257"/>
    </source>
</evidence>
<feature type="compositionally biased region" description="Polar residues" evidence="1">
    <location>
        <begin position="172"/>
        <end position="184"/>
    </location>
</feature>
<evidence type="ECO:0000259" key="2">
    <source>
        <dbReference type="Pfam" id="PF09851"/>
    </source>
</evidence>
<reference evidence="3" key="2">
    <citation type="submission" date="2020-09" db="EMBL/GenBank/DDBJ databases">
        <authorList>
            <person name="Sun Q."/>
            <person name="Sedlacek I."/>
        </authorList>
    </citation>
    <scope>NUCLEOTIDE SEQUENCE</scope>
    <source>
        <strain evidence="3">CCM 7905</strain>
    </source>
</reference>
<gene>
    <name evidence="3" type="ORF">GCM10007304_13820</name>
</gene>
<reference evidence="3" key="1">
    <citation type="journal article" date="2014" name="Int. J. Syst. Evol. Microbiol.">
        <title>Complete genome sequence of Corynebacterium casei LMG S-19264T (=DSM 44701T), isolated from a smear-ripened cheese.</title>
        <authorList>
            <consortium name="US DOE Joint Genome Institute (JGI-PGF)"/>
            <person name="Walter F."/>
            <person name="Albersmeier A."/>
            <person name="Kalinowski J."/>
            <person name="Ruckert C."/>
        </authorList>
    </citation>
    <scope>NUCLEOTIDE SEQUENCE</scope>
    <source>
        <strain evidence="3">CCM 7905</strain>
    </source>
</reference>
<dbReference type="InterPro" id="IPR018649">
    <property type="entry name" value="SHOCT"/>
</dbReference>
<protein>
    <recommendedName>
        <fullName evidence="2">SHOCT domain-containing protein</fullName>
    </recommendedName>
</protein>
<sequence length="269" mass="28493">MAQQLTPDGQRSVESIAQRYGISTGAVETMLVAVNIGGGTMAQFNIAELGGGGQWMRGGMTMVGNMFDHGLKQRVDNLCNELSTLLSSTQVFAVVPNGSGSRGNNWWPAELGTPSSSGGQNDSRYAVFPQVRRLAIQYGGAVTVYDTLDYSIGGVSQQQGSGPQSLLFSSQKGQVPVTSLPQVRTDNDGRAEPTVQQATASVPSPPQHRGDSTQHWNRQPEQRPAPAPLESVGSTDIIASIEALAGLHARGILTDDEFSAKKAELLGRL</sequence>
<dbReference type="Proteomes" id="UP000654257">
    <property type="component" value="Unassembled WGS sequence"/>
</dbReference>
<evidence type="ECO:0000256" key="1">
    <source>
        <dbReference type="SAM" id="MobiDB-lite"/>
    </source>
</evidence>
<feature type="domain" description="SHOCT" evidence="2">
    <location>
        <begin position="241"/>
        <end position="266"/>
    </location>
</feature>
<feature type="region of interest" description="Disordered" evidence="1">
    <location>
        <begin position="161"/>
        <end position="231"/>
    </location>
</feature>
<proteinExistence type="predicted"/>
<feature type="compositionally biased region" description="Low complexity" evidence="1">
    <location>
        <begin position="161"/>
        <end position="171"/>
    </location>
</feature>
<accession>A0A917FR43</accession>
<comment type="caution">
    <text evidence="3">The sequence shown here is derived from an EMBL/GenBank/DDBJ whole genome shotgun (WGS) entry which is preliminary data.</text>
</comment>